<gene>
    <name evidence="4" type="ORF">AS888_23645</name>
</gene>
<dbReference type="RefSeq" id="WP_061143140.1">
    <property type="nucleotide sequence ID" value="NZ_LNNH01000029.1"/>
</dbReference>
<dbReference type="CDD" id="cd04586">
    <property type="entry name" value="CBS_pair_BON_assoc"/>
    <property type="match status" value="1"/>
</dbReference>
<dbReference type="EMBL" id="LNNH01000029">
    <property type="protein sequence ID" value="KWW16979.1"/>
    <property type="molecule type" value="Genomic_DNA"/>
</dbReference>
<dbReference type="SMART" id="SM00116">
    <property type="entry name" value="CBS"/>
    <property type="match status" value="2"/>
</dbReference>
<keyword evidence="5" id="KW-1185">Reference proteome</keyword>
<evidence type="ECO:0000256" key="2">
    <source>
        <dbReference type="PROSITE-ProRule" id="PRU00703"/>
    </source>
</evidence>
<feature type="domain" description="CBS" evidence="3">
    <location>
        <begin position="7"/>
        <end position="64"/>
    </location>
</feature>
<evidence type="ECO:0000313" key="4">
    <source>
        <dbReference type="EMBL" id="KWW16979.1"/>
    </source>
</evidence>
<dbReference type="Proteomes" id="UP000064189">
    <property type="component" value="Unassembled WGS sequence"/>
</dbReference>
<dbReference type="PANTHER" id="PTHR43080">
    <property type="entry name" value="CBS DOMAIN-CONTAINING PROTEIN CBSX3, MITOCHONDRIAL"/>
    <property type="match status" value="1"/>
</dbReference>
<protein>
    <recommendedName>
        <fullName evidence="3">CBS domain-containing protein</fullName>
    </recommendedName>
</protein>
<organism evidence="4 5">
    <name type="scientific">Peribacillus simplex</name>
    <dbReference type="NCBI Taxonomy" id="1478"/>
    <lineage>
        <taxon>Bacteria</taxon>
        <taxon>Bacillati</taxon>
        <taxon>Bacillota</taxon>
        <taxon>Bacilli</taxon>
        <taxon>Bacillales</taxon>
        <taxon>Bacillaceae</taxon>
        <taxon>Peribacillus</taxon>
    </lineage>
</organism>
<dbReference type="InterPro" id="IPR051257">
    <property type="entry name" value="Diverse_CBS-Domain"/>
</dbReference>
<dbReference type="AlphaFoldDB" id="A0A109MWI2"/>
<feature type="domain" description="CBS" evidence="3">
    <location>
        <begin position="94"/>
        <end position="154"/>
    </location>
</feature>
<keyword evidence="1 2" id="KW-0129">CBS domain</keyword>
<evidence type="ECO:0000313" key="5">
    <source>
        <dbReference type="Proteomes" id="UP000064189"/>
    </source>
</evidence>
<reference evidence="4 5" key="1">
    <citation type="submission" date="2015-11" db="EMBL/GenBank/DDBJ databases">
        <title>Genome Sequence of Bacillus simplex strain VanAntwerpen2.</title>
        <authorList>
            <person name="Couger M.B."/>
        </authorList>
    </citation>
    <scope>NUCLEOTIDE SEQUENCE [LARGE SCALE GENOMIC DNA]</scope>
    <source>
        <strain evidence="4 5">VanAntwerpen02</strain>
    </source>
</reference>
<dbReference type="SUPFAM" id="SSF54631">
    <property type="entry name" value="CBS-domain pair"/>
    <property type="match status" value="1"/>
</dbReference>
<dbReference type="PROSITE" id="PS51371">
    <property type="entry name" value="CBS"/>
    <property type="match status" value="2"/>
</dbReference>
<accession>A0A109MWI2</accession>
<proteinExistence type="predicted"/>
<sequence length="155" mass="17855">MLVKDFMIREVYVARPDFTLKEILRTLIENKVGGVPVVDEHDKLLGMVTDGDILRYLTPAEEAIKGYFTYITVIPGEELDEKVRSKMNDKASQIIRNKRITKLSMEDPLDEMIKVLSKHHFKKIPVVDKDDKVVGIISRGDALRALYKEFVHKLE</sequence>
<name>A0A109MWI2_9BACI</name>
<dbReference type="Pfam" id="PF00571">
    <property type="entry name" value="CBS"/>
    <property type="match status" value="2"/>
</dbReference>
<dbReference type="InterPro" id="IPR000644">
    <property type="entry name" value="CBS_dom"/>
</dbReference>
<dbReference type="Gene3D" id="3.10.580.10">
    <property type="entry name" value="CBS-domain"/>
    <property type="match status" value="1"/>
</dbReference>
<dbReference type="InterPro" id="IPR046342">
    <property type="entry name" value="CBS_dom_sf"/>
</dbReference>
<comment type="caution">
    <text evidence="4">The sequence shown here is derived from an EMBL/GenBank/DDBJ whole genome shotgun (WGS) entry which is preliminary data.</text>
</comment>
<dbReference type="PANTHER" id="PTHR43080:SF2">
    <property type="entry name" value="CBS DOMAIN-CONTAINING PROTEIN"/>
    <property type="match status" value="1"/>
</dbReference>
<evidence type="ECO:0000259" key="3">
    <source>
        <dbReference type="PROSITE" id="PS51371"/>
    </source>
</evidence>
<evidence type="ECO:0000256" key="1">
    <source>
        <dbReference type="ARBA" id="ARBA00023122"/>
    </source>
</evidence>